<reference evidence="3 4" key="1">
    <citation type="submission" date="2019-10" db="EMBL/GenBank/DDBJ databases">
        <title>A novel species.</title>
        <authorList>
            <person name="Gao J."/>
        </authorList>
    </citation>
    <scope>NUCLEOTIDE SEQUENCE [LARGE SCALE GENOMIC DNA]</scope>
    <source>
        <strain evidence="3 4">QMT-28</strain>
    </source>
</reference>
<evidence type="ECO:0000256" key="1">
    <source>
        <dbReference type="SAM" id="MobiDB-lite"/>
    </source>
</evidence>
<keyword evidence="2" id="KW-0812">Transmembrane</keyword>
<dbReference type="EMBL" id="CP045643">
    <property type="protein sequence ID" value="QFZ72982.1"/>
    <property type="molecule type" value="Genomic_DNA"/>
</dbReference>
<accession>A0A5Q0L7G3</accession>
<keyword evidence="2" id="KW-1133">Transmembrane helix</keyword>
<gene>
    <name evidence="3" type="ORF">GFH48_06655</name>
</gene>
<proteinExistence type="predicted"/>
<protein>
    <recommendedName>
        <fullName evidence="5">SLATT domain-containing protein</fullName>
    </recommendedName>
</protein>
<evidence type="ECO:0000256" key="2">
    <source>
        <dbReference type="SAM" id="Phobius"/>
    </source>
</evidence>
<dbReference type="RefSeq" id="WP_153287348.1">
    <property type="nucleotide sequence ID" value="NZ_CP045643.1"/>
</dbReference>
<feature type="transmembrane region" description="Helical" evidence="2">
    <location>
        <begin position="48"/>
        <end position="70"/>
    </location>
</feature>
<evidence type="ECO:0008006" key="5">
    <source>
        <dbReference type="Google" id="ProtNLM"/>
    </source>
</evidence>
<evidence type="ECO:0000313" key="4">
    <source>
        <dbReference type="Proteomes" id="UP000326179"/>
    </source>
</evidence>
<organism evidence="3 4">
    <name type="scientific">Streptomyces fagopyri</name>
    <dbReference type="NCBI Taxonomy" id="2662397"/>
    <lineage>
        <taxon>Bacteria</taxon>
        <taxon>Bacillati</taxon>
        <taxon>Actinomycetota</taxon>
        <taxon>Actinomycetes</taxon>
        <taxon>Kitasatosporales</taxon>
        <taxon>Streptomycetaceae</taxon>
        <taxon>Streptomyces</taxon>
    </lineage>
</organism>
<keyword evidence="2" id="KW-0472">Membrane</keyword>
<evidence type="ECO:0000313" key="3">
    <source>
        <dbReference type="EMBL" id="QFZ72982.1"/>
    </source>
</evidence>
<feature type="region of interest" description="Disordered" evidence="1">
    <location>
        <begin position="217"/>
        <end position="262"/>
    </location>
</feature>
<sequence length="262" mass="27629">MKLISKVFRQPKSSADEVMLRLLEESAEDAGYWAGRMPREAAGLVRKVRMYTLASAGLSLTAGLLVWPAIAESSQFGAQVVVSALSGFAALVIVAPHASGLSDRADEAIKLCSAYSAVYGDLLAAKGRLDSGSTADFSHAAEIFRRFQHIQERKDALGLPAGNGRLAGTIARVKGTGRPERIIAGTVRRAELPFMPYALENRSAGDREGRVIPAAIEGAPAGGRTDAPAPPEPDASTPNPNIPSPPQVRSRGAALVASLHRR</sequence>
<name>A0A5Q0L7G3_9ACTN</name>
<dbReference type="KEGG" id="sfy:GFH48_06655"/>
<dbReference type="Proteomes" id="UP000326179">
    <property type="component" value="Chromosome"/>
</dbReference>
<dbReference type="AlphaFoldDB" id="A0A5Q0L7G3"/>
<keyword evidence="4" id="KW-1185">Reference proteome</keyword>
<feature type="transmembrane region" description="Helical" evidence="2">
    <location>
        <begin position="76"/>
        <end position="95"/>
    </location>
</feature>